<dbReference type="CDD" id="cd06171">
    <property type="entry name" value="Sigma70_r4"/>
    <property type="match status" value="1"/>
</dbReference>
<dbReference type="InterPro" id="IPR013324">
    <property type="entry name" value="RNA_pol_sigma_r3/r4-like"/>
</dbReference>
<dbReference type="AlphaFoldDB" id="A0A7W3T527"/>
<keyword evidence="5 6" id="KW-0804">Transcription</keyword>
<dbReference type="Pfam" id="PF08281">
    <property type="entry name" value="Sigma70_r4_2"/>
    <property type="match status" value="1"/>
</dbReference>
<dbReference type="NCBIfam" id="TIGR02937">
    <property type="entry name" value="sigma70-ECF"/>
    <property type="match status" value="1"/>
</dbReference>
<dbReference type="InterPro" id="IPR039425">
    <property type="entry name" value="RNA_pol_sigma-70-like"/>
</dbReference>
<dbReference type="Pfam" id="PF04542">
    <property type="entry name" value="Sigma70_r2"/>
    <property type="match status" value="1"/>
</dbReference>
<protein>
    <recommendedName>
        <fullName evidence="6">RNA polymerase sigma factor</fullName>
    </recommendedName>
</protein>
<evidence type="ECO:0000256" key="3">
    <source>
        <dbReference type="ARBA" id="ARBA00023082"/>
    </source>
</evidence>
<name>A0A7W3T527_9ACTN</name>
<dbReference type="PANTHER" id="PTHR43133">
    <property type="entry name" value="RNA POLYMERASE ECF-TYPE SIGMA FACTO"/>
    <property type="match status" value="1"/>
</dbReference>
<evidence type="ECO:0000256" key="4">
    <source>
        <dbReference type="ARBA" id="ARBA00023125"/>
    </source>
</evidence>
<evidence type="ECO:0000313" key="9">
    <source>
        <dbReference type="EMBL" id="MBB0231087.1"/>
    </source>
</evidence>
<evidence type="ECO:0000313" key="10">
    <source>
        <dbReference type="Proteomes" id="UP000530234"/>
    </source>
</evidence>
<feature type="domain" description="RNA polymerase sigma factor 70 region 4 type 2" evidence="8">
    <location>
        <begin position="89"/>
        <end position="139"/>
    </location>
</feature>
<sequence>MLLRVATTLTAQPADAEDLVQDTLLRAYRAVDRFDGRHPRAWLLTILRRTEMNRNRARRPHLVRDAATELERPTAGPEEIVMDGEFDTAVHNALLTLPAHHRRVVELVDVHGLSYAEAARVLDVPEGTVMSRLHRARNRIRKRLRDGGSTPPGGGSR</sequence>
<dbReference type="SUPFAM" id="SSF88946">
    <property type="entry name" value="Sigma2 domain of RNA polymerase sigma factors"/>
    <property type="match status" value="1"/>
</dbReference>
<keyword evidence="3 6" id="KW-0731">Sigma factor</keyword>
<reference evidence="10" key="1">
    <citation type="submission" date="2019-10" db="EMBL/GenBank/DDBJ databases">
        <title>Streptomyces sp. nov., a novel actinobacterium isolated from alkaline environment.</title>
        <authorList>
            <person name="Golinska P."/>
        </authorList>
    </citation>
    <scope>NUCLEOTIDE SEQUENCE [LARGE SCALE GENOMIC DNA]</scope>
    <source>
        <strain evidence="10">DSM 42108</strain>
    </source>
</reference>
<evidence type="ECO:0000259" key="7">
    <source>
        <dbReference type="Pfam" id="PF04542"/>
    </source>
</evidence>
<dbReference type="GO" id="GO:0006352">
    <property type="term" value="P:DNA-templated transcription initiation"/>
    <property type="evidence" value="ECO:0007669"/>
    <property type="project" value="InterPro"/>
</dbReference>
<dbReference type="EMBL" id="VKHS01000423">
    <property type="protein sequence ID" value="MBB0231087.1"/>
    <property type="molecule type" value="Genomic_DNA"/>
</dbReference>
<evidence type="ECO:0000256" key="6">
    <source>
        <dbReference type="RuleBase" id="RU000716"/>
    </source>
</evidence>
<dbReference type="PROSITE" id="PS01063">
    <property type="entry name" value="SIGMA70_ECF"/>
    <property type="match status" value="1"/>
</dbReference>
<proteinExistence type="inferred from homology"/>
<dbReference type="GO" id="GO:0016987">
    <property type="term" value="F:sigma factor activity"/>
    <property type="evidence" value="ECO:0007669"/>
    <property type="project" value="UniProtKB-KW"/>
</dbReference>
<dbReference type="GO" id="GO:0006950">
    <property type="term" value="P:response to stress"/>
    <property type="evidence" value="ECO:0007669"/>
    <property type="project" value="UniProtKB-ARBA"/>
</dbReference>
<dbReference type="Gene3D" id="1.10.10.10">
    <property type="entry name" value="Winged helix-like DNA-binding domain superfamily/Winged helix DNA-binding domain"/>
    <property type="match status" value="1"/>
</dbReference>
<dbReference type="Gene3D" id="1.10.1740.10">
    <property type="match status" value="1"/>
</dbReference>
<evidence type="ECO:0000256" key="1">
    <source>
        <dbReference type="ARBA" id="ARBA00010641"/>
    </source>
</evidence>
<dbReference type="Proteomes" id="UP000530234">
    <property type="component" value="Unassembled WGS sequence"/>
</dbReference>
<comment type="caution">
    <text evidence="9">The sequence shown here is derived from an EMBL/GenBank/DDBJ whole genome shotgun (WGS) entry which is preliminary data.</text>
</comment>
<evidence type="ECO:0000256" key="2">
    <source>
        <dbReference type="ARBA" id="ARBA00023015"/>
    </source>
</evidence>
<evidence type="ECO:0000256" key="5">
    <source>
        <dbReference type="ARBA" id="ARBA00023163"/>
    </source>
</evidence>
<keyword evidence="10" id="KW-1185">Reference proteome</keyword>
<comment type="similarity">
    <text evidence="1 6">Belongs to the sigma-70 factor family. ECF subfamily.</text>
</comment>
<dbReference type="InterPro" id="IPR000838">
    <property type="entry name" value="RNA_pol_sigma70_ECF_CS"/>
</dbReference>
<dbReference type="InterPro" id="IPR036388">
    <property type="entry name" value="WH-like_DNA-bd_sf"/>
</dbReference>
<accession>A0A7W3T527</accession>
<organism evidence="9 10">
    <name type="scientific">Streptomyces calidiresistens</name>
    <dbReference type="NCBI Taxonomy" id="1485586"/>
    <lineage>
        <taxon>Bacteria</taxon>
        <taxon>Bacillati</taxon>
        <taxon>Actinomycetota</taxon>
        <taxon>Actinomycetes</taxon>
        <taxon>Kitasatosporales</taxon>
        <taxon>Streptomycetaceae</taxon>
        <taxon>Streptomyces</taxon>
    </lineage>
</organism>
<dbReference type="InterPro" id="IPR013249">
    <property type="entry name" value="RNA_pol_sigma70_r4_t2"/>
</dbReference>
<keyword evidence="2 6" id="KW-0805">Transcription regulation</keyword>
<dbReference type="SUPFAM" id="SSF88659">
    <property type="entry name" value="Sigma3 and sigma4 domains of RNA polymerase sigma factors"/>
    <property type="match status" value="1"/>
</dbReference>
<feature type="domain" description="RNA polymerase sigma-70 region 2" evidence="7">
    <location>
        <begin position="2"/>
        <end position="58"/>
    </location>
</feature>
<dbReference type="GO" id="GO:0003677">
    <property type="term" value="F:DNA binding"/>
    <property type="evidence" value="ECO:0007669"/>
    <property type="project" value="UniProtKB-KW"/>
</dbReference>
<gene>
    <name evidence="9" type="ORF">FOE67_16580</name>
</gene>
<dbReference type="InterPro" id="IPR014284">
    <property type="entry name" value="RNA_pol_sigma-70_dom"/>
</dbReference>
<keyword evidence="4 6" id="KW-0238">DNA-binding</keyword>
<dbReference type="PANTHER" id="PTHR43133:SF25">
    <property type="entry name" value="RNA POLYMERASE SIGMA FACTOR RFAY-RELATED"/>
    <property type="match status" value="1"/>
</dbReference>
<dbReference type="InterPro" id="IPR013325">
    <property type="entry name" value="RNA_pol_sigma_r2"/>
</dbReference>
<evidence type="ECO:0000259" key="8">
    <source>
        <dbReference type="Pfam" id="PF08281"/>
    </source>
</evidence>
<dbReference type="InterPro" id="IPR007627">
    <property type="entry name" value="RNA_pol_sigma70_r2"/>
</dbReference>